<dbReference type="AlphaFoldDB" id="A0A451D4N7"/>
<dbReference type="EC" id="2.5.1.141" evidence="9"/>
<feature type="transmembrane region" description="Helical" evidence="9">
    <location>
        <begin position="232"/>
        <end position="252"/>
    </location>
</feature>
<evidence type="ECO:0000256" key="9">
    <source>
        <dbReference type="HAMAP-Rule" id="MF_00154"/>
    </source>
</evidence>
<dbReference type="InterPro" id="IPR000537">
    <property type="entry name" value="UbiA_prenyltransferase"/>
</dbReference>
<proteinExistence type="inferred from homology"/>
<comment type="catalytic activity">
    <reaction evidence="8 9">
        <text>heme b + (2E,6E)-farnesyl diphosphate + H2O = Fe(II)-heme o + diphosphate</text>
        <dbReference type="Rhea" id="RHEA:28070"/>
        <dbReference type="ChEBI" id="CHEBI:15377"/>
        <dbReference type="ChEBI" id="CHEBI:33019"/>
        <dbReference type="ChEBI" id="CHEBI:60344"/>
        <dbReference type="ChEBI" id="CHEBI:60530"/>
        <dbReference type="ChEBI" id="CHEBI:175763"/>
        <dbReference type="EC" id="2.5.1.141"/>
    </reaction>
</comment>
<dbReference type="Proteomes" id="UP000294338">
    <property type="component" value="Chromosome 1"/>
</dbReference>
<keyword evidence="3 9" id="KW-0808">Transferase</keyword>
<feature type="transmembrane region" description="Helical" evidence="9">
    <location>
        <begin position="12"/>
        <end position="29"/>
    </location>
</feature>
<dbReference type="GO" id="GO:0048034">
    <property type="term" value="P:heme O biosynthetic process"/>
    <property type="evidence" value="ECO:0007669"/>
    <property type="project" value="UniProtKB-UniRule"/>
</dbReference>
<sequence>MTAKYIQVTKPGIVFGNLISVIGGFLLSAQDNINYMLLLFTVLGVGLVIASSCVYNNHIDRDIDKKTNRTKDRALAQGLISVKCSLIYATVLGITGFTILYIAVNFLAMLIAALGMIIYVVVYSLYMKRNSIHSTLVGSLSGATPPIIGYCAISGQLQPGALILLMIFSLWQIPHSYAITIYQLQDYQLANIPIVPVVKGIFVTKNYIILYIILFIVATLMLKIFGYTGYKYLLVVSTVNAWWLMTAISGYWTKNNLIWARKLFLISIVVITTVSIMMSVDVMELNPKPAPICLS</sequence>
<comment type="miscellaneous">
    <text evidence="9">Carbon 2 of the heme B porphyrin ring is defined according to the Fischer nomenclature.</text>
</comment>
<evidence type="ECO:0000256" key="2">
    <source>
        <dbReference type="ARBA" id="ARBA00022475"/>
    </source>
</evidence>
<comment type="subcellular location">
    <subcellularLocation>
        <location evidence="1 9">Cell membrane</location>
        <topology evidence="1 9">Multi-pass membrane protein</topology>
    </subcellularLocation>
</comment>
<dbReference type="EMBL" id="LR217705">
    <property type="protein sequence ID" value="VFP80666.1"/>
    <property type="molecule type" value="Genomic_DNA"/>
</dbReference>
<evidence type="ECO:0000256" key="4">
    <source>
        <dbReference type="ARBA" id="ARBA00022692"/>
    </source>
</evidence>
<dbReference type="CDD" id="cd13957">
    <property type="entry name" value="PT_UbiA_Cox10"/>
    <property type="match status" value="1"/>
</dbReference>
<dbReference type="PANTHER" id="PTHR43448">
    <property type="entry name" value="PROTOHEME IX FARNESYLTRANSFERASE, MITOCHONDRIAL"/>
    <property type="match status" value="1"/>
</dbReference>
<name>A0A451D4N7_9GAMM</name>
<feature type="transmembrane region" description="Helical" evidence="9">
    <location>
        <begin position="207"/>
        <end position="225"/>
    </location>
</feature>
<dbReference type="RefSeq" id="WP_197095282.1">
    <property type="nucleotide sequence ID" value="NZ_LR217705.1"/>
</dbReference>
<evidence type="ECO:0000256" key="1">
    <source>
        <dbReference type="ARBA" id="ARBA00004651"/>
    </source>
</evidence>
<keyword evidence="4 9" id="KW-0812">Transmembrane</keyword>
<dbReference type="Pfam" id="PF01040">
    <property type="entry name" value="UbiA"/>
    <property type="match status" value="1"/>
</dbReference>
<evidence type="ECO:0000256" key="7">
    <source>
        <dbReference type="ARBA" id="ARBA00023136"/>
    </source>
</evidence>
<feature type="transmembrane region" description="Helical" evidence="9">
    <location>
        <begin position="75"/>
        <end position="100"/>
    </location>
</feature>
<evidence type="ECO:0000313" key="11">
    <source>
        <dbReference type="Proteomes" id="UP000294338"/>
    </source>
</evidence>
<dbReference type="FunFam" id="1.10.357.140:FF:000001">
    <property type="entry name" value="Protoheme IX farnesyltransferase"/>
    <property type="match status" value="1"/>
</dbReference>
<dbReference type="Gene3D" id="1.10.357.140">
    <property type="entry name" value="UbiA prenyltransferase"/>
    <property type="match status" value="1"/>
</dbReference>
<dbReference type="PANTHER" id="PTHR43448:SF2">
    <property type="entry name" value="PROTOHEME IX FARNESYLTRANSFERASE, MITOCHONDRIAL"/>
    <property type="match status" value="1"/>
</dbReference>
<feature type="transmembrane region" description="Helical" evidence="9">
    <location>
        <begin position="35"/>
        <end position="55"/>
    </location>
</feature>
<evidence type="ECO:0000313" key="10">
    <source>
        <dbReference type="EMBL" id="VFP80666.1"/>
    </source>
</evidence>
<dbReference type="HAMAP" id="MF_00154">
    <property type="entry name" value="CyoE_CtaB"/>
    <property type="match status" value="1"/>
</dbReference>
<evidence type="ECO:0000256" key="3">
    <source>
        <dbReference type="ARBA" id="ARBA00022679"/>
    </source>
</evidence>
<reference evidence="10 11" key="1">
    <citation type="submission" date="2019-02" db="EMBL/GenBank/DDBJ databases">
        <authorList>
            <person name="Manzano-Marin A."/>
            <person name="Manzano-Marin A."/>
        </authorList>
    </citation>
    <scope>NUCLEOTIDE SEQUENCE [LARGE SCALE GENOMIC DNA]</scope>
    <source>
        <strain evidence="10 11">ErCisplendens/pseudotsugae</strain>
    </source>
</reference>
<evidence type="ECO:0000256" key="6">
    <source>
        <dbReference type="ARBA" id="ARBA00023133"/>
    </source>
</evidence>
<keyword evidence="6 9" id="KW-0350">Heme biosynthesis</keyword>
<feature type="transmembrane region" description="Helical" evidence="9">
    <location>
        <begin position="258"/>
        <end position="280"/>
    </location>
</feature>
<dbReference type="NCBIfam" id="NF003348">
    <property type="entry name" value="PRK04375.1-1"/>
    <property type="match status" value="1"/>
</dbReference>
<gene>
    <name evidence="9 10" type="primary">cyoE</name>
    <name evidence="10" type="ORF">ERCISPPS3390_546</name>
</gene>
<comment type="function">
    <text evidence="9">Converts heme B (protoheme IX) to heme O by substitution of the vinyl group on carbon 2 of heme B porphyrin ring with a hydroxyethyl farnesyl side group.</text>
</comment>
<organism evidence="10 11">
    <name type="scientific">Candidatus Erwinia haradaeae</name>
    <dbReference type="NCBI Taxonomy" id="1922217"/>
    <lineage>
        <taxon>Bacteria</taxon>
        <taxon>Pseudomonadati</taxon>
        <taxon>Pseudomonadota</taxon>
        <taxon>Gammaproteobacteria</taxon>
        <taxon>Enterobacterales</taxon>
        <taxon>Erwiniaceae</taxon>
        <taxon>Erwinia</taxon>
    </lineage>
</organism>
<dbReference type="InterPro" id="IPR006369">
    <property type="entry name" value="Protohaem_IX_farnesylTrfase"/>
</dbReference>
<dbReference type="GO" id="GO:0008495">
    <property type="term" value="F:protoheme IX farnesyltransferase activity"/>
    <property type="evidence" value="ECO:0007669"/>
    <property type="project" value="UniProtKB-UniRule"/>
</dbReference>
<keyword evidence="5 9" id="KW-1133">Transmembrane helix</keyword>
<feature type="transmembrane region" description="Helical" evidence="9">
    <location>
        <begin position="106"/>
        <end position="126"/>
    </location>
</feature>
<dbReference type="GO" id="GO:0005886">
    <property type="term" value="C:plasma membrane"/>
    <property type="evidence" value="ECO:0007669"/>
    <property type="project" value="UniProtKB-SubCell"/>
</dbReference>
<comment type="pathway">
    <text evidence="9">Porphyrin-containing compound metabolism; heme O biosynthesis; heme O from protoheme: step 1/1.</text>
</comment>
<evidence type="ECO:0000256" key="5">
    <source>
        <dbReference type="ARBA" id="ARBA00022989"/>
    </source>
</evidence>
<accession>A0A451D4N7</accession>
<comment type="similarity">
    <text evidence="9">Belongs to the UbiA prenyltransferase family. Protoheme IX farnesyltransferase subfamily.</text>
</comment>
<dbReference type="InterPro" id="IPR044878">
    <property type="entry name" value="UbiA_sf"/>
</dbReference>
<protein>
    <recommendedName>
        <fullName evidence="9">Protoheme IX farnesyltransferase</fullName>
        <ecNumber evidence="9">2.5.1.141</ecNumber>
    </recommendedName>
    <alternativeName>
        <fullName evidence="9">Heme B farnesyltransferase</fullName>
    </alternativeName>
    <alternativeName>
        <fullName evidence="9">Heme O synthase</fullName>
    </alternativeName>
</protein>
<evidence type="ECO:0000256" key="8">
    <source>
        <dbReference type="ARBA" id="ARBA00047690"/>
    </source>
</evidence>
<keyword evidence="2 9" id="KW-1003">Cell membrane</keyword>
<dbReference type="UniPathway" id="UPA00834">
    <property type="reaction ID" value="UER00712"/>
</dbReference>
<dbReference type="NCBIfam" id="TIGR01473">
    <property type="entry name" value="cyoE_ctaB"/>
    <property type="match status" value="1"/>
</dbReference>
<keyword evidence="7 9" id="KW-0472">Membrane</keyword>